<organism evidence="1 2">
    <name type="scientific">Rattus norvegicus</name>
    <name type="common">Rat</name>
    <dbReference type="NCBI Taxonomy" id="10116"/>
    <lineage>
        <taxon>Eukaryota</taxon>
        <taxon>Metazoa</taxon>
        <taxon>Chordata</taxon>
        <taxon>Craniata</taxon>
        <taxon>Vertebrata</taxon>
        <taxon>Euteleostomi</taxon>
        <taxon>Mammalia</taxon>
        <taxon>Eutheria</taxon>
        <taxon>Euarchontoglires</taxon>
        <taxon>Glires</taxon>
        <taxon>Rodentia</taxon>
        <taxon>Myomorpha</taxon>
        <taxon>Muroidea</taxon>
        <taxon>Muridae</taxon>
        <taxon>Murinae</taxon>
        <taxon>Rattus</taxon>
    </lineage>
</organism>
<evidence type="ECO:0000313" key="2">
    <source>
        <dbReference type="Proteomes" id="UP000234681"/>
    </source>
</evidence>
<dbReference type="Proteomes" id="UP000234681">
    <property type="component" value="Chromosome 12"/>
</dbReference>
<gene>
    <name evidence="1" type="ORF">rCG_21800</name>
</gene>
<dbReference type="AlphaFoldDB" id="A6J0V0"/>
<proteinExistence type="predicted"/>
<name>A6J0V0_RAT</name>
<reference evidence="1 2" key="1">
    <citation type="submission" date="2005-07" db="EMBL/GenBank/DDBJ databases">
        <authorList>
            <person name="Mural R.J."/>
            <person name="Li P.W."/>
            <person name="Adams M.D."/>
            <person name="Amanatides P.G."/>
            <person name="Baden-Tillson H."/>
            <person name="Barnstead M."/>
            <person name="Chin S.H."/>
            <person name="Dew I."/>
            <person name="Evans C.A."/>
            <person name="Ferriera S."/>
            <person name="Flanigan M."/>
            <person name="Fosler C."/>
            <person name="Glodek A."/>
            <person name="Gu Z."/>
            <person name="Holt R.A."/>
            <person name="Jennings D."/>
            <person name="Kraft C.L."/>
            <person name="Lu F."/>
            <person name="Nguyen T."/>
            <person name="Nusskern D.R."/>
            <person name="Pfannkoch C.M."/>
            <person name="Sitter C."/>
            <person name="Sutton G.G."/>
            <person name="Venter J.C."/>
            <person name="Wang Z."/>
            <person name="Woodage T."/>
            <person name="Zheng X.H."/>
            <person name="Zhong F."/>
        </authorList>
    </citation>
    <scope>NUCLEOTIDE SEQUENCE [LARGE SCALE GENOMIC DNA]</scope>
    <source>
        <strain>BN</strain>
        <strain evidence="2">Sprague-Dawley</strain>
    </source>
</reference>
<evidence type="ECO:0000313" key="1">
    <source>
        <dbReference type="EMBL" id="EDM13539.1"/>
    </source>
</evidence>
<accession>A6J0V0</accession>
<dbReference type="EMBL" id="CH473973">
    <property type="protein sequence ID" value="EDM13539.1"/>
    <property type="molecule type" value="Genomic_DNA"/>
</dbReference>
<sequence length="63" mass="7012">MNLRRKPLPSRDLPTSFLRVSAMLLAIKLVEEDPSGMSMEADGRASQPLSTCHWLRTSHMTSG</sequence>
<protein>
    <submittedName>
        <fullName evidence="1">RCG21800</fullName>
    </submittedName>
</protein>